<evidence type="ECO:0000259" key="3">
    <source>
        <dbReference type="SMART" id="SM00602"/>
    </source>
</evidence>
<proteinExistence type="predicted"/>
<evidence type="ECO:0000256" key="1">
    <source>
        <dbReference type="ARBA" id="ARBA00022737"/>
    </source>
</evidence>
<evidence type="ECO:0000313" key="4">
    <source>
        <dbReference type="EMBL" id="KAF9995273.1"/>
    </source>
</evidence>
<dbReference type="GO" id="GO:0005829">
    <property type="term" value="C:cytosol"/>
    <property type="evidence" value="ECO:0007669"/>
    <property type="project" value="GOC"/>
</dbReference>
<reference evidence="4" key="1">
    <citation type="journal article" date="2020" name="Fungal Divers.">
        <title>Resolving the Mortierellaceae phylogeny through synthesis of multi-gene phylogenetics and phylogenomics.</title>
        <authorList>
            <person name="Vandepol N."/>
            <person name="Liber J."/>
            <person name="Desiro A."/>
            <person name="Na H."/>
            <person name="Kennedy M."/>
            <person name="Barry K."/>
            <person name="Grigoriev I.V."/>
            <person name="Miller A.N."/>
            <person name="O'Donnell K."/>
            <person name="Stajich J.E."/>
            <person name="Bonito G."/>
        </authorList>
    </citation>
    <scope>NUCLEOTIDE SEQUENCE</scope>
    <source>
        <strain evidence="4">MES-2147</strain>
    </source>
</reference>
<dbReference type="Proteomes" id="UP000749646">
    <property type="component" value="Unassembled WGS sequence"/>
</dbReference>
<comment type="caution">
    <text evidence="4">The sequence shown here is derived from an EMBL/GenBank/DDBJ whole genome shotgun (WGS) entry which is preliminary data.</text>
</comment>
<accession>A0A9P6MEN9</accession>
<dbReference type="SUPFAM" id="SSF110296">
    <property type="entry name" value="Oligoxyloglucan reducing end-specific cellobiohydrolase"/>
    <property type="match status" value="1"/>
</dbReference>
<dbReference type="Pfam" id="PF15902">
    <property type="entry name" value="Sortilin-Vps10"/>
    <property type="match status" value="2"/>
</dbReference>
<dbReference type="SMART" id="SM00602">
    <property type="entry name" value="VPS10"/>
    <property type="match status" value="1"/>
</dbReference>
<dbReference type="GO" id="GO:0016020">
    <property type="term" value="C:membrane"/>
    <property type="evidence" value="ECO:0007669"/>
    <property type="project" value="InterPro"/>
</dbReference>
<dbReference type="InterPro" id="IPR006581">
    <property type="entry name" value="VPS10"/>
</dbReference>
<dbReference type="PANTHER" id="PTHR12106:SF27">
    <property type="entry name" value="SORTILIN-RELATED RECEPTOR"/>
    <property type="match status" value="1"/>
</dbReference>
<keyword evidence="1" id="KW-0677">Repeat</keyword>
<protein>
    <submittedName>
        <fullName evidence="4">Vacuolar protein sorting/targeting protein PEP1</fullName>
    </submittedName>
</protein>
<dbReference type="InterPro" id="IPR050310">
    <property type="entry name" value="VPS10-sortilin"/>
</dbReference>
<evidence type="ECO:0000313" key="5">
    <source>
        <dbReference type="Proteomes" id="UP000749646"/>
    </source>
</evidence>
<dbReference type="PANTHER" id="PTHR12106">
    <property type="entry name" value="SORTILIN RELATED"/>
    <property type="match status" value="1"/>
</dbReference>
<keyword evidence="2" id="KW-0325">Glycoprotein</keyword>
<keyword evidence="5" id="KW-1185">Reference proteome</keyword>
<evidence type="ECO:0000256" key="2">
    <source>
        <dbReference type="ARBA" id="ARBA00023180"/>
    </source>
</evidence>
<name>A0A9P6MEN9_9FUNG</name>
<dbReference type="GO" id="GO:0006895">
    <property type="term" value="P:Golgi to endosome transport"/>
    <property type="evidence" value="ECO:0007669"/>
    <property type="project" value="TreeGrafter"/>
</dbReference>
<sequence>MRFSYTPVSLSLPPAAHDRTCLLHYGIGQPPQCQHSFTTEKTNGALPTSSKPSLFSNNPVVTENTFDFGPRRLNYFSDSPTYYTRDGFTTPPKKLLSYTHKCEWPVSSKSFDEAPEVLIHCLAFKGLKDDGSTTFDDAQLVQSPDFFETKEPVVLGTHHRFAVVNFVTKESFLLAAEKHLTTGDMSLYVSLDARTWAKANIPQTSNLRQDSYTILESTEHSLIVDVKESPEDTYGNLMFSNSNGTYFVRSKRYTNRNEDDTVDFEKIQNIDGVYIVNVVNNYDSHPPRRRKAPSHADPIRSGLKLAFTFAFDNFSLRPLSSKAAPGVVMGVGNVGPYLLPWGECDTYLSEDGGITWKVALGHPHKYEFGDQGGLIVAVRDDNVPITLFQYSIDRG</sequence>
<dbReference type="InterPro" id="IPR031778">
    <property type="entry name" value="Sortilin_N"/>
</dbReference>
<dbReference type="GO" id="GO:0006896">
    <property type="term" value="P:Golgi to vacuole transport"/>
    <property type="evidence" value="ECO:0007669"/>
    <property type="project" value="TreeGrafter"/>
</dbReference>
<dbReference type="OrthoDB" id="443634at2759"/>
<feature type="domain" description="VPS10" evidence="3">
    <location>
        <begin position="24"/>
        <end position="395"/>
    </location>
</feature>
<gene>
    <name evidence="4" type="primary">VPS10_2</name>
    <name evidence="4" type="ORF">BGZ65_009081</name>
</gene>
<dbReference type="EMBL" id="JAAAHW010001387">
    <property type="protein sequence ID" value="KAF9995273.1"/>
    <property type="molecule type" value="Genomic_DNA"/>
</dbReference>
<dbReference type="AlphaFoldDB" id="A0A9P6MEN9"/>
<organism evidence="4 5">
    <name type="scientific">Modicella reniformis</name>
    <dbReference type="NCBI Taxonomy" id="1440133"/>
    <lineage>
        <taxon>Eukaryota</taxon>
        <taxon>Fungi</taxon>
        <taxon>Fungi incertae sedis</taxon>
        <taxon>Mucoromycota</taxon>
        <taxon>Mortierellomycotina</taxon>
        <taxon>Mortierellomycetes</taxon>
        <taxon>Mortierellales</taxon>
        <taxon>Mortierellaceae</taxon>
        <taxon>Modicella</taxon>
    </lineage>
</organism>
<dbReference type="GO" id="GO:0006623">
    <property type="term" value="P:protein targeting to vacuole"/>
    <property type="evidence" value="ECO:0007669"/>
    <property type="project" value="TreeGrafter"/>
</dbReference>
<dbReference type="GO" id="GO:0005794">
    <property type="term" value="C:Golgi apparatus"/>
    <property type="evidence" value="ECO:0007669"/>
    <property type="project" value="TreeGrafter"/>
</dbReference>